<reference evidence="2 3" key="1">
    <citation type="journal article" date="2015" name="BMC Genomics">
        <title>Comparative genomics and metabolic profiling of the genus Lysobacter.</title>
        <authorList>
            <person name="de Bruijn I."/>
            <person name="Cheng X."/>
            <person name="de Jager V."/>
            <person name="Exposito R.G."/>
            <person name="Watrous J."/>
            <person name="Patel N."/>
            <person name="Postma J."/>
            <person name="Dorrestein P.C."/>
            <person name="Kobayashi D."/>
            <person name="Raaijmakers J.M."/>
        </authorList>
    </citation>
    <scope>NUCLEOTIDE SEQUENCE [LARGE SCALE GENOMIC DNA]</scope>
    <source>
        <strain evidence="2 3">76</strain>
    </source>
</reference>
<name>A0A0S2FGD7_LYSAN</name>
<proteinExistence type="predicted"/>
<keyword evidence="3" id="KW-1185">Reference proteome</keyword>
<feature type="compositionally biased region" description="Basic residues" evidence="1">
    <location>
        <begin position="70"/>
        <end position="82"/>
    </location>
</feature>
<dbReference type="Proteomes" id="UP000060787">
    <property type="component" value="Chromosome"/>
</dbReference>
<dbReference type="KEGG" id="lab:LA76x_4490"/>
<evidence type="ECO:0000313" key="2">
    <source>
        <dbReference type="EMBL" id="ALN82598.1"/>
    </source>
</evidence>
<organism evidence="2 3">
    <name type="scientific">Lysobacter antibioticus</name>
    <dbReference type="NCBI Taxonomy" id="84531"/>
    <lineage>
        <taxon>Bacteria</taxon>
        <taxon>Pseudomonadati</taxon>
        <taxon>Pseudomonadota</taxon>
        <taxon>Gammaproteobacteria</taxon>
        <taxon>Lysobacterales</taxon>
        <taxon>Lysobacteraceae</taxon>
        <taxon>Lysobacter</taxon>
    </lineage>
</organism>
<dbReference type="PATRIC" id="fig|84531.8.peg.4486"/>
<gene>
    <name evidence="2" type="ORF">LA76x_4490</name>
</gene>
<dbReference type="AlphaFoldDB" id="A0A0S2FGD7"/>
<dbReference type="EMBL" id="CP011129">
    <property type="protein sequence ID" value="ALN82598.1"/>
    <property type="molecule type" value="Genomic_DNA"/>
</dbReference>
<evidence type="ECO:0000256" key="1">
    <source>
        <dbReference type="SAM" id="MobiDB-lite"/>
    </source>
</evidence>
<evidence type="ECO:0000313" key="3">
    <source>
        <dbReference type="Proteomes" id="UP000060787"/>
    </source>
</evidence>
<dbReference type="STRING" id="84531.LA76x_4490"/>
<feature type="region of interest" description="Disordered" evidence="1">
    <location>
        <begin position="1"/>
        <end position="95"/>
    </location>
</feature>
<sequence length="95" mass="10355">MHGAAEYGKARPVQPGGRCARRPPCGPRPCPSWTAVRVLVPPPPWPDTPGHRVSCDCAPTSRPRPGPGAHPRRPSRGRRTRRSDRPISFAPAVRL</sequence>
<protein>
    <submittedName>
        <fullName evidence="2">Uncharacterized protein</fullName>
    </submittedName>
</protein>
<accession>A0A0S2FGD7</accession>